<dbReference type="PROSITE" id="PS50088">
    <property type="entry name" value="ANK_REPEAT"/>
    <property type="match status" value="3"/>
</dbReference>
<dbReference type="Pfam" id="PF00581">
    <property type="entry name" value="Rhodanese"/>
    <property type="match status" value="1"/>
</dbReference>
<feature type="repeat" description="ANK" evidence="3">
    <location>
        <begin position="156"/>
        <end position="188"/>
    </location>
</feature>
<name>A0A848G6W9_9RHOO</name>
<dbReference type="RefSeq" id="WP_169146510.1">
    <property type="nucleotide sequence ID" value="NZ_JABBGA010000011.1"/>
</dbReference>
<dbReference type="SUPFAM" id="SSF48403">
    <property type="entry name" value="Ankyrin repeat"/>
    <property type="match status" value="1"/>
</dbReference>
<dbReference type="Gene3D" id="3.40.250.10">
    <property type="entry name" value="Rhodanese-like domain"/>
    <property type="match status" value="1"/>
</dbReference>
<dbReference type="Pfam" id="PF12796">
    <property type="entry name" value="Ank_2"/>
    <property type="match status" value="1"/>
</dbReference>
<dbReference type="PROSITE" id="PS50206">
    <property type="entry name" value="RHODANESE_3"/>
    <property type="match status" value="1"/>
</dbReference>
<keyword evidence="2 3" id="KW-0040">ANK repeat</keyword>
<proteinExistence type="predicted"/>
<evidence type="ECO:0000256" key="2">
    <source>
        <dbReference type="ARBA" id="ARBA00023043"/>
    </source>
</evidence>
<comment type="caution">
    <text evidence="5">The sequence shown here is derived from an EMBL/GenBank/DDBJ whole genome shotgun (WGS) entry which is preliminary data.</text>
</comment>
<dbReference type="InterPro" id="IPR001763">
    <property type="entry name" value="Rhodanese-like_dom"/>
</dbReference>
<gene>
    <name evidence="5" type="ORF">HHL15_14565</name>
</gene>
<accession>A0A848G6W9</accession>
<evidence type="ECO:0000256" key="3">
    <source>
        <dbReference type="PROSITE-ProRule" id="PRU00023"/>
    </source>
</evidence>
<keyword evidence="6" id="KW-1185">Reference proteome</keyword>
<dbReference type="AlphaFoldDB" id="A0A848G6W9"/>
<dbReference type="Proteomes" id="UP000580043">
    <property type="component" value="Unassembled WGS sequence"/>
</dbReference>
<dbReference type="SUPFAM" id="SSF52821">
    <property type="entry name" value="Rhodanese/Cell cycle control phosphatase"/>
    <property type="match status" value="1"/>
</dbReference>
<dbReference type="Gene3D" id="1.25.40.20">
    <property type="entry name" value="Ankyrin repeat-containing domain"/>
    <property type="match status" value="2"/>
</dbReference>
<dbReference type="InterPro" id="IPR036873">
    <property type="entry name" value="Rhodanese-like_dom_sf"/>
</dbReference>
<dbReference type="SMART" id="SM00248">
    <property type="entry name" value="ANK"/>
    <property type="match status" value="3"/>
</dbReference>
<evidence type="ECO:0000313" key="6">
    <source>
        <dbReference type="Proteomes" id="UP000580043"/>
    </source>
</evidence>
<dbReference type="EMBL" id="JABBGA010000011">
    <property type="protein sequence ID" value="NML26974.1"/>
    <property type="molecule type" value="Genomic_DNA"/>
</dbReference>
<dbReference type="InterPro" id="IPR036770">
    <property type="entry name" value="Ankyrin_rpt-contain_sf"/>
</dbReference>
<dbReference type="SMART" id="SM00450">
    <property type="entry name" value="RHOD"/>
    <property type="match status" value="1"/>
</dbReference>
<protein>
    <recommendedName>
        <fullName evidence="4">Rhodanese domain-containing protein</fullName>
    </recommendedName>
</protein>
<dbReference type="InterPro" id="IPR002110">
    <property type="entry name" value="Ankyrin_rpt"/>
</dbReference>
<dbReference type="PANTHER" id="PTHR24173">
    <property type="entry name" value="ANKYRIN REPEAT CONTAINING"/>
    <property type="match status" value="1"/>
</dbReference>
<organism evidence="5 6">
    <name type="scientific">Zoogloea dura</name>
    <dbReference type="NCBI Taxonomy" id="2728840"/>
    <lineage>
        <taxon>Bacteria</taxon>
        <taxon>Pseudomonadati</taxon>
        <taxon>Pseudomonadota</taxon>
        <taxon>Betaproteobacteria</taxon>
        <taxon>Rhodocyclales</taxon>
        <taxon>Zoogloeaceae</taxon>
        <taxon>Zoogloea</taxon>
    </lineage>
</organism>
<evidence type="ECO:0000313" key="5">
    <source>
        <dbReference type="EMBL" id="NML26974.1"/>
    </source>
</evidence>
<reference evidence="5 6" key="1">
    <citation type="submission" date="2020-04" db="EMBL/GenBank/DDBJ databases">
        <title>Zoogloea sp. G-4-1-14 isolated from soil.</title>
        <authorList>
            <person name="Dahal R.H."/>
        </authorList>
    </citation>
    <scope>NUCLEOTIDE SEQUENCE [LARGE SCALE GENOMIC DNA]</scope>
    <source>
        <strain evidence="5 6">G-4-1-14</strain>
    </source>
</reference>
<dbReference type="PROSITE" id="PS50297">
    <property type="entry name" value="ANK_REP_REGION"/>
    <property type="match status" value="2"/>
</dbReference>
<feature type="repeat" description="ANK" evidence="3">
    <location>
        <begin position="189"/>
        <end position="221"/>
    </location>
</feature>
<feature type="repeat" description="ANK" evidence="3">
    <location>
        <begin position="222"/>
        <end position="254"/>
    </location>
</feature>
<sequence>MSQTETPARARRGFLRIDATRAADLIRRGRNGQLPGPAVFDVRDRASFEHRHVEGAEHLTEAGIGEVFGRLPRAMPVLVYCYHGNASQVFAEMFADFRYAEVYSVDGGFEPLVAALAASEAGRRSPALPAGASAGLRAFLAEFGFDPGNLDATREHGLTPLMRAALLGRCELLQELLAAGADIKLRNGDGNNALWLACVSREPAAIQILVAAGIDLDNRNDVGATCLMYAASSGRDEIVAALLAAGADAYVRNDDDVLAVDLASTLECLRLLRHSAR</sequence>
<evidence type="ECO:0000256" key="1">
    <source>
        <dbReference type="ARBA" id="ARBA00022737"/>
    </source>
</evidence>
<feature type="domain" description="Rhodanese" evidence="4">
    <location>
        <begin position="33"/>
        <end position="121"/>
    </location>
</feature>
<keyword evidence="1" id="KW-0677">Repeat</keyword>
<evidence type="ECO:0000259" key="4">
    <source>
        <dbReference type="PROSITE" id="PS50206"/>
    </source>
</evidence>
<dbReference type="PANTHER" id="PTHR24173:SF74">
    <property type="entry name" value="ANKYRIN REPEAT DOMAIN-CONTAINING PROTEIN 16"/>
    <property type="match status" value="1"/>
</dbReference>